<dbReference type="Proteomes" id="UP000001514">
    <property type="component" value="Unassembled WGS sequence"/>
</dbReference>
<reference evidence="2 3" key="1">
    <citation type="journal article" date="2011" name="Science">
        <title>The Selaginella genome identifies genetic changes associated with the evolution of vascular plants.</title>
        <authorList>
            <person name="Banks J.A."/>
            <person name="Nishiyama T."/>
            <person name="Hasebe M."/>
            <person name="Bowman J.L."/>
            <person name="Gribskov M."/>
            <person name="dePamphilis C."/>
            <person name="Albert V.A."/>
            <person name="Aono N."/>
            <person name="Aoyama T."/>
            <person name="Ambrose B.A."/>
            <person name="Ashton N.W."/>
            <person name="Axtell M.J."/>
            <person name="Barker E."/>
            <person name="Barker M.S."/>
            <person name="Bennetzen J.L."/>
            <person name="Bonawitz N.D."/>
            <person name="Chapple C."/>
            <person name="Cheng C."/>
            <person name="Correa L.G."/>
            <person name="Dacre M."/>
            <person name="DeBarry J."/>
            <person name="Dreyer I."/>
            <person name="Elias M."/>
            <person name="Engstrom E.M."/>
            <person name="Estelle M."/>
            <person name="Feng L."/>
            <person name="Finet C."/>
            <person name="Floyd S.K."/>
            <person name="Frommer W.B."/>
            <person name="Fujita T."/>
            <person name="Gramzow L."/>
            <person name="Gutensohn M."/>
            <person name="Harholt J."/>
            <person name="Hattori M."/>
            <person name="Heyl A."/>
            <person name="Hirai T."/>
            <person name="Hiwatashi Y."/>
            <person name="Ishikawa M."/>
            <person name="Iwata M."/>
            <person name="Karol K.G."/>
            <person name="Koehler B."/>
            <person name="Kolukisaoglu U."/>
            <person name="Kubo M."/>
            <person name="Kurata T."/>
            <person name="Lalonde S."/>
            <person name="Li K."/>
            <person name="Li Y."/>
            <person name="Litt A."/>
            <person name="Lyons E."/>
            <person name="Manning G."/>
            <person name="Maruyama T."/>
            <person name="Michael T.P."/>
            <person name="Mikami K."/>
            <person name="Miyazaki S."/>
            <person name="Morinaga S."/>
            <person name="Murata T."/>
            <person name="Mueller-Roeber B."/>
            <person name="Nelson D.R."/>
            <person name="Obara M."/>
            <person name="Oguri Y."/>
            <person name="Olmstead R.G."/>
            <person name="Onodera N."/>
            <person name="Petersen B.L."/>
            <person name="Pils B."/>
            <person name="Prigge M."/>
            <person name="Rensing S.A."/>
            <person name="Riano-Pachon D.M."/>
            <person name="Roberts A.W."/>
            <person name="Sato Y."/>
            <person name="Scheller H.V."/>
            <person name="Schulz B."/>
            <person name="Schulz C."/>
            <person name="Shakirov E.V."/>
            <person name="Shibagaki N."/>
            <person name="Shinohara N."/>
            <person name="Shippen D.E."/>
            <person name="Soerensen I."/>
            <person name="Sotooka R."/>
            <person name="Sugimoto N."/>
            <person name="Sugita M."/>
            <person name="Sumikawa N."/>
            <person name="Tanurdzic M."/>
            <person name="Theissen G."/>
            <person name="Ulvskov P."/>
            <person name="Wakazuki S."/>
            <person name="Weng J.K."/>
            <person name="Willats W.W."/>
            <person name="Wipf D."/>
            <person name="Wolf P.G."/>
            <person name="Yang L."/>
            <person name="Zimmer A.D."/>
            <person name="Zhu Q."/>
            <person name="Mitros T."/>
            <person name="Hellsten U."/>
            <person name="Loque D."/>
            <person name="Otillar R."/>
            <person name="Salamov A."/>
            <person name="Schmutz J."/>
            <person name="Shapiro H."/>
            <person name="Lindquist E."/>
            <person name="Lucas S."/>
            <person name="Rokhsar D."/>
            <person name="Grigoriev I.V."/>
        </authorList>
    </citation>
    <scope>NUCLEOTIDE SEQUENCE [LARGE SCALE GENOMIC DNA]</scope>
</reference>
<dbReference type="Gramene" id="EFJ33901">
    <property type="protein sequence ID" value="EFJ33901"/>
    <property type="gene ID" value="SELMODRAFT_406186"/>
</dbReference>
<feature type="compositionally biased region" description="Basic and acidic residues" evidence="1">
    <location>
        <begin position="190"/>
        <end position="199"/>
    </location>
</feature>
<accession>D8R1J7</accession>
<dbReference type="InParanoid" id="D8R1J7"/>
<name>D8R1J7_SELML</name>
<dbReference type="EMBL" id="GL377570">
    <property type="protein sequence ID" value="EFJ33901.1"/>
    <property type="molecule type" value="Genomic_DNA"/>
</dbReference>
<feature type="region of interest" description="Disordered" evidence="1">
    <location>
        <begin position="84"/>
        <end position="107"/>
    </location>
</feature>
<sequence length="274" mass="31716">MMRLFQSWLTIRKNSSSAWKLEVVSLKNLCGHFVVVHHHERGHSDLEVDNRPILLADLRKVVVEWLLEGEERSKNGEGKRTWREPLLWRSNSPDENSTCTARTRDSQQEQRAYRVTGFETLPKISVRSSPRLGYYLKRKRKSDSPPSRPSVSEIFPRRLFVNCKCMHLLSTCKTRAWSAKKTSSEWRWRAIGDRKEQPSRAKGNASHSHHSSLDLSQNSWDIMVYKFLTYKIALAVQSQSGDFSRPKEENCTPQFIASVKLKAISTPHLLQLDV</sequence>
<gene>
    <name evidence="2" type="ORF">SELMODRAFT_406186</name>
</gene>
<feature type="region of interest" description="Disordered" evidence="1">
    <location>
        <begin position="190"/>
        <end position="212"/>
    </location>
</feature>
<dbReference type="AlphaFoldDB" id="D8R1J7"/>
<organism evidence="3">
    <name type="scientific">Selaginella moellendorffii</name>
    <name type="common">Spikemoss</name>
    <dbReference type="NCBI Taxonomy" id="88036"/>
    <lineage>
        <taxon>Eukaryota</taxon>
        <taxon>Viridiplantae</taxon>
        <taxon>Streptophyta</taxon>
        <taxon>Embryophyta</taxon>
        <taxon>Tracheophyta</taxon>
        <taxon>Lycopodiopsida</taxon>
        <taxon>Selaginellales</taxon>
        <taxon>Selaginellaceae</taxon>
        <taxon>Selaginella</taxon>
    </lineage>
</organism>
<evidence type="ECO:0000313" key="2">
    <source>
        <dbReference type="EMBL" id="EFJ33901.1"/>
    </source>
</evidence>
<protein>
    <submittedName>
        <fullName evidence="2">Uncharacterized protein</fullName>
    </submittedName>
</protein>
<dbReference type="KEGG" id="smo:SELMODRAFT_406186"/>
<dbReference type="HOGENOM" id="CLU_1017063_0_0_1"/>
<evidence type="ECO:0000256" key="1">
    <source>
        <dbReference type="SAM" id="MobiDB-lite"/>
    </source>
</evidence>
<evidence type="ECO:0000313" key="3">
    <source>
        <dbReference type="Proteomes" id="UP000001514"/>
    </source>
</evidence>
<keyword evidence="3" id="KW-1185">Reference proteome</keyword>
<feature type="compositionally biased region" description="Polar residues" evidence="1">
    <location>
        <begin position="89"/>
        <end position="101"/>
    </location>
</feature>
<proteinExistence type="predicted"/>